<feature type="domain" description="PKD-like" evidence="19">
    <location>
        <begin position="194"/>
        <end position="268"/>
    </location>
</feature>
<evidence type="ECO:0000256" key="4">
    <source>
        <dbReference type="ARBA" id="ARBA00022679"/>
    </source>
</evidence>
<evidence type="ECO:0000256" key="11">
    <source>
        <dbReference type="ARBA" id="ARBA00023136"/>
    </source>
</evidence>
<evidence type="ECO:0000313" key="21">
    <source>
        <dbReference type="Proteomes" id="UP001217838"/>
    </source>
</evidence>
<feature type="signal peptide" evidence="17">
    <location>
        <begin position="1"/>
        <end position="20"/>
    </location>
</feature>
<comment type="caution">
    <text evidence="20">The sequence shown here is derived from an EMBL/GenBank/DDBJ whole genome shotgun (WGS) entry which is preliminary data.</text>
</comment>
<dbReference type="EMBL" id="JAQNDN010000003">
    <property type="protein sequence ID" value="MDC0668246.1"/>
    <property type="molecule type" value="Genomic_DNA"/>
</dbReference>
<evidence type="ECO:0000256" key="14">
    <source>
        <dbReference type="ARBA" id="ARBA00023170"/>
    </source>
</evidence>
<dbReference type="Pfam" id="PF04885">
    <property type="entry name" value="Stig1"/>
    <property type="match status" value="1"/>
</dbReference>
<evidence type="ECO:0000256" key="17">
    <source>
        <dbReference type="SAM" id="SignalP"/>
    </source>
</evidence>
<dbReference type="Pfam" id="PF19408">
    <property type="entry name" value="PKD_6"/>
    <property type="match status" value="1"/>
</dbReference>
<gene>
    <name evidence="20" type="ORF">POL58_10875</name>
</gene>
<evidence type="ECO:0000256" key="15">
    <source>
        <dbReference type="ARBA" id="ARBA00023180"/>
    </source>
</evidence>
<feature type="compositionally biased region" description="Gly residues" evidence="16">
    <location>
        <begin position="417"/>
        <end position="446"/>
    </location>
</feature>
<evidence type="ECO:0000256" key="16">
    <source>
        <dbReference type="SAM" id="MobiDB-lite"/>
    </source>
</evidence>
<keyword evidence="8" id="KW-0418">Kinase</keyword>
<keyword evidence="21" id="KW-1185">Reference proteome</keyword>
<dbReference type="InterPro" id="IPR006969">
    <property type="entry name" value="Stig-like"/>
</dbReference>
<feature type="region of interest" description="Disordered" evidence="16">
    <location>
        <begin position="29"/>
        <end position="103"/>
    </location>
</feature>
<keyword evidence="13" id="KW-1015">Disulfide bond</keyword>
<evidence type="ECO:0000256" key="9">
    <source>
        <dbReference type="ARBA" id="ARBA00022840"/>
    </source>
</evidence>
<evidence type="ECO:0000256" key="3">
    <source>
        <dbReference type="ARBA" id="ARBA00022475"/>
    </source>
</evidence>
<dbReference type="Pfam" id="PF12810">
    <property type="entry name" value="ALK_LTK_GRD"/>
    <property type="match status" value="1"/>
</dbReference>
<dbReference type="InterPro" id="IPR055163">
    <property type="entry name" value="ALK/LTK-like_GRD"/>
</dbReference>
<evidence type="ECO:0000256" key="13">
    <source>
        <dbReference type="ARBA" id="ARBA00023157"/>
    </source>
</evidence>
<feature type="domain" description="ALK/LTK-like glycine-rich" evidence="18">
    <location>
        <begin position="302"/>
        <end position="515"/>
    </location>
</feature>
<dbReference type="InterPro" id="IPR045829">
    <property type="entry name" value="PKD_6"/>
</dbReference>
<keyword evidence="7" id="KW-0547">Nucleotide-binding</keyword>
<evidence type="ECO:0000256" key="8">
    <source>
        <dbReference type="ARBA" id="ARBA00022777"/>
    </source>
</evidence>
<name>A0ABT5B2C2_9BACT</name>
<keyword evidence="12" id="KW-0829">Tyrosine-protein kinase</keyword>
<dbReference type="RefSeq" id="WP_271997160.1">
    <property type="nucleotide sequence ID" value="NZ_JAQNDN010000003.1"/>
</dbReference>
<feature type="region of interest" description="Disordered" evidence="16">
    <location>
        <begin position="417"/>
        <end position="460"/>
    </location>
</feature>
<keyword evidence="9" id="KW-0067">ATP-binding</keyword>
<keyword evidence="3" id="KW-1003">Cell membrane</keyword>
<keyword evidence="11" id="KW-0472">Membrane</keyword>
<evidence type="ECO:0000256" key="6">
    <source>
        <dbReference type="ARBA" id="ARBA00022729"/>
    </source>
</evidence>
<keyword evidence="10" id="KW-1133">Transmembrane helix</keyword>
<feature type="region of interest" description="Disordered" evidence="16">
    <location>
        <begin position="498"/>
        <end position="517"/>
    </location>
</feature>
<evidence type="ECO:0000259" key="19">
    <source>
        <dbReference type="Pfam" id="PF19408"/>
    </source>
</evidence>
<keyword evidence="6 17" id="KW-0732">Signal</keyword>
<evidence type="ECO:0000256" key="10">
    <source>
        <dbReference type="ARBA" id="ARBA00022989"/>
    </source>
</evidence>
<evidence type="ECO:0000256" key="7">
    <source>
        <dbReference type="ARBA" id="ARBA00022741"/>
    </source>
</evidence>
<evidence type="ECO:0000256" key="1">
    <source>
        <dbReference type="ARBA" id="ARBA00004251"/>
    </source>
</evidence>
<evidence type="ECO:0000313" key="20">
    <source>
        <dbReference type="EMBL" id="MDC0668246.1"/>
    </source>
</evidence>
<feature type="chain" id="PRO_5046075695" description="receptor protein-tyrosine kinase" evidence="17">
    <location>
        <begin position="21"/>
        <end position="517"/>
    </location>
</feature>
<keyword evidence="15" id="KW-0325">Glycoprotein</keyword>
<evidence type="ECO:0000256" key="2">
    <source>
        <dbReference type="ARBA" id="ARBA00011902"/>
    </source>
</evidence>
<evidence type="ECO:0000256" key="5">
    <source>
        <dbReference type="ARBA" id="ARBA00022692"/>
    </source>
</evidence>
<keyword evidence="4" id="KW-0808">Transferase</keyword>
<dbReference type="PROSITE" id="PS51257">
    <property type="entry name" value="PROKAR_LIPOPROTEIN"/>
    <property type="match status" value="1"/>
</dbReference>
<comment type="subcellular location">
    <subcellularLocation>
        <location evidence="1">Cell membrane</location>
        <topology evidence="1">Single-pass type I membrane protein</topology>
    </subcellularLocation>
</comment>
<protein>
    <recommendedName>
        <fullName evidence="2">receptor protein-tyrosine kinase</fullName>
        <ecNumber evidence="2">2.7.10.1</ecNumber>
    </recommendedName>
</protein>
<sequence length="517" mass="49737">MSLTYRVPSMAWAMMAVSLAAAGCSDDGTGPATAGPNTTGTTGGATADPATTQPTTSSTTSSTTDATTAEPTTSTVASDPTMGGTTEAVTTTTTETSTTGTAGPSCDAPLSLCAGDCVDTQTDAAHCGGCEHPCLPGELCEAGDCVSECMDGLSECGGTCVDTQTDAAHCGGCDQPCGICQQCSGACVPAAPLAAPGPITGEAMGCTAELGMYSVPPVPGAKWYEWTLPPGTTFWQGPETENVTVKFGTEGGSLCVVAGNDCGTSPPTCKQVTMAGAPGSKTFVYTGAEQSFVVPECVTTLSIELWGGQGGAANCCDDVLCCGYNFNDTGGKGGYVKVDYPVAPGDSLFVYVGGQGKQHGVSGWNGGGGGGMWGSGGGGGSDVRIGGQTLEARVLVAAGGGGTSCGQCSGKPTGGDGGGLAGVNGEGGGSGNSGGIGGQQLGGGPAGSPPGQAGSFGQGAGTFNAIHSAGGGGGWYGGGSAGGAGGGGGSSYYHPMAVNPSTTPGVRTGDGQIRISW</sequence>
<keyword evidence="14" id="KW-0675">Receptor</keyword>
<keyword evidence="5" id="KW-0812">Transmembrane</keyword>
<organism evidence="20 21">
    <name type="scientific">Nannocystis radixulma</name>
    <dbReference type="NCBI Taxonomy" id="2995305"/>
    <lineage>
        <taxon>Bacteria</taxon>
        <taxon>Pseudomonadati</taxon>
        <taxon>Myxococcota</taxon>
        <taxon>Polyangia</taxon>
        <taxon>Nannocystales</taxon>
        <taxon>Nannocystaceae</taxon>
        <taxon>Nannocystis</taxon>
    </lineage>
</organism>
<reference evidence="20 21" key="1">
    <citation type="submission" date="2022-11" db="EMBL/GenBank/DDBJ databases">
        <title>Minimal conservation of predation-associated metabolite biosynthetic gene clusters underscores biosynthetic potential of Myxococcota including descriptions for ten novel species: Archangium lansinium sp. nov., Myxococcus landrumus sp. nov., Nannocystis bai.</title>
        <authorList>
            <person name="Ahearne A."/>
            <person name="Stevens C."/>
            <person name="Dowd S."/>
        </authorList>
    </citation>
    <scope>NUCLEOTIDE SEQUENCE [LARGE SCALE GENOMIC DNA]</scope>
    <source>
        <strain evidence="20 21">NCELM</strain>
    </source>
</reference>
<accession>A0ABT5B2C2</accession>
<proteinExistence type="predicted"/>
<evidence type="ECO:0000256" key="12">
    <source>
        <dbReference type="ARBA" id="ARBA00023137"/>
    </source>
</evidence>
<dbReference type="Proteomes" id="UP001217838">
    <property type="component" value="Unassembled WGS sequence"/>
</dbReference>
<evidence type="ECO:0000259" key="18">
    <source>
        <dbReference type="Pfam" id="PF12810"/>
    </source>
</evidence>
<dbReference type="EC" id="2.7.10.1" evidence="2"/>